<dbReference type="AlphaFoldDB" id="G0UW54"/>
<dbReference type="VEuPathDB" id="TriTrypDB:TcIL3000_10_3830"/>
<dbReference type="PANTHER" id="PTHR10516:SF443">
    <property type="entry name" value="FK506-BINDING PROTEIN 59-RELATED"/>
    <property type="match status" value="1"/>
</dbReference>
<sequence length="156" mass="17366">MSSFSFYLLFNFPYLLPDTFFFFEFNNQISLFFACLWAAADRLRPSCAMPLTRDIVKEGSGPQPCAGDSVTVLAVGLFPDGKVFWPTEGDPQPFSFRVGLGHVIRGWDEGVLQMSVGEKAKLTMTSDYAYGEKGFPLWGILPGASLVFEIELLKID</sequence>
<evidence type="ECO:0000259" key="6">
    <source>
        <dbReference type="PROSITE" id="PS50059"/>
    </source>
</evidence>
<organism evidence="7">
    <name type="scientific">Trypanosoma congolense (strain IL3000)</name>
    <dbReference type="NCBI Taxonomy" id="1068625"/>
    <lineage>
        <taxon>Eukaryota</taxon>
        <taxon>Discoba</taxon>
        <taxon>Euglenozoa</taxon>
        <taxon>Kinetoplastea</taxon>
        <taxon>Metakinetoplastina</taxon>
        <taxon>Trypanosomatida</taxon>
        <taxon>Trypanosomatidae</taxon>
        <taxon>Trypanosoma</taxon>
        <taxon>Nannomonas</taxon>
    </lineage>
</organism>
<dbReference type="GO" id="GO:0005737">
    <property type="term" value="C:cytoplasm"/>
    <property type="evidence" value="ECO:0007669"/>
    <property type="project" value="TreeGrafter"/>
</dbReference>
<accession>G0UW54</accession>
<evidence type="ECO:0000256" key="2">
    <source>
        <dbReference type="ARBA" id="ARBA00013194"/>
    </source>
</evidence>
<keyword evidence="3 5" id="KW-0697">Rotamase</keyword>
<dbReference type="EC" id="5.2.1.8" evidence="2 5"/>
<evidence type="ECO:0000256" key="5">
    <source>
        <dbReference type="PROSITE-ProRule" id="PRU00277"/>
    </source>
</evidence>
<dbReference type="InterPro" id="IPR046357">
    <property type="entry name" value="PPIase_dom_sf"/>
</dbReference>
<proteinExistence type="predicted"/>
<evidence type="ECO:0000256" key="4">
    <source>
        <dbReference type="ARBA" id="ARBA00023235"/>
    </source>
</evidence>
<gene>
    <name evidence="7" type="ORF">TCIL3000_10_3830</name>
</gene>
<dbReference type="PANTHER" id="PTHR10516">
    <property type="entry name" value="PEPTIDYL-PROLYL CIS-TRANS ISOMERASE"/>
    <property type="match status" value="1"/>
</dbReference>
<name>G0UW54_TRYCI</name>
<dbReference type="InterPro" id="IPR001179">
    <property type="entry name" value="PPIase_FKBP_dom"/>
</dbReference>
<dbReference type="SUPFAM" id="SSF54534">
    <property type="entry name" value="FKBP-like"/>
    <property type="match status" value="1"/>
</dbReference>
<comment type="catalytic activity">
    <reaction evidence="1 5">
        <text>[protein]-peptidylproline (omega=180) = [protein]-peptidylproline (omega=0)</text>
        <dbReference type="Rhea" id="RHEA:16237"/>
        <dbReference type="Rhea" id="RHEA-COMP:10747"/>
        <dbReference type="Rhea" id="RHEA-COMP:10748"/>
        <dbReference type="ChEBI" id="CHEBI:83833"/>
        <dbReference type="ChEBI" id="CHEBI:83834"/>
        <dbReference type="EC" id="5.2.1.8"/>
    </reaction>
</comment>
<dbReference type="Gene3D" id="3.10.50.40">
    <property type="match status" value="1"/>
</dbReference>
<protein>
    <recommendedName>
        <fullName evidence="2 5">peptidylprolyl isomerase</fullName>
        <ecNumber evidence="2 5">5.2.1.8</ecNumber>
    </recommendedName>
</protein>
<dbReference type="PROSITE" id="PS50059">
    <property type="entry name" value="FKBP_PPIASE"/>
    <property type="match status" value="1"/>
</dbReference>
<evidence type="ECO:0000256" key="1">
    <source>
        <dbReference type="ARBA" id="ARBA00000971"/>
    </source>
</evidence>
<evidence type="ECO:0000313" key="7">
    <source>
        <dbReference type="EMBL" id="CCC93620.1"/>
    </source>
</evidence>
<evidence type="ECO:0000256" key="3">
    <source>
        <dbReference type="ARBA" id="ARBA00023110"/>
    </source>
</evidence>
<dbReference type="EMBL" id="HE575323">
    <property type="protein sequence ID" value="CCC93620.1"/>
    <property type="molecule type" value="Genomic_DNA"/>
</dbReference>
<keyword evidence="4 5" id="KW-0413">Isomerase</keyword>
<dbReference type="GO" id="GO:0003755">
    <property type="term" value="F:peptidyl-prolyl cis-trans isomerase activity"/>
    <property type="evidence" value="ECO:0007669"/>
    <property type="project" value="UniProtKB-KW"/>
</dbReference>
<reference evidence="7" key="1">
    <citation type="journal article" date="2012" name="Proc. Natl. Acad. Sci. U.S.A.">
        <title>Antigenic diversity is generated by distinct evolutionary mechanisms in African trypanosome species.</title>
        <authorList>
            <person name="Jackson A.P."/>
            <person name="Berry A."/>
            <person name="Aslett M."/>
            <person name="Allison H.C."/>
            <person name="Burton P."/>
            <person name="Vavrova-Anderson J."/>
            <person name="Brown R."/>
            <person name="Browne H."/>
            <person name="Corton N."/>
            <person name="Hauser H."/>
            <person name="Gamble J."/>
            <person name="Gilderthorp R."/>
            <person name="Marcello L."/>
            <person name="McQuillan J."/>
            <person name="Otto T.D."/>
            <person name="Quail M.A."/>
            <person name="Sanders M.J."/>
            <person name="van Tonder A."/>
            <person name="Ginger M.L."/>
            <person name="Field M.C."/>
            <person name="Barry J.D."/>
            <person name="Hertz-Fowler C."/>
            <person name="Berriman M."/>
        </authorList>
    </citation>
    <scope>NUCLEOTIDE SEQUENCE</scope>
    <source>
        <strain evidence="7">IL3000</strain>
    </source>
</reference>
<dbReference type="Pfam" id="PF00254">
    <property type="entry name" value="FKBP_C"/>
    <property type="match status" value="1"/>
</dbReference>
<feature type="domain" description="PPIase FKBP-type" evidence="6">
    <location>
        <begin position="67"/>
        <end position="156"/>
    </location>
</feature>
<dbReference type="InterPro" id="IPR050689">
    <property type="entry name" value="FKBP-type_PPIase"/>
</dbReference>